<dbReference type="InterPro" id="IPR026444">
    <property type="entry name" value="Secre_tail"/>
</dbReference>
<dbReference type="PANTHER" id="PTHR11905">
    <property type="entry name" value="ADAM A DISINTEGRIN AND METALLOPROTEASE DOMAIN"/>
    <property type="match status" value="1"/>
</dbReference>
<dbReference type="Gene3D" id="2.60.40.3080">
    <property type="match status" value="1"/>
</dbReference>
<gene>
    <name evidence="4" type="ORF">NCTC13456_03292</name>
</gene>
<dbReference type="Proteomes" id="UP000254737">
    <property type="component" value="Unassembled WGS sequence"/>
</dbReference>
<dbReference type="Gene3D" id="3.40.390.10">
    <property type="entry name" value="Collagenase (Catalytic Domain)"/>
    <property type="match status" value="1"/>
</dbReference>
<dbReference type="PROSITE" id="PS50215">
    <property type="entry name" value="ADAM_MEPRO"/>
    <property type="match status" value="1"/>
</dbReference>
<dbReference type="GO" id="GO:0004222">
    <property type="term" value="F:metalloendopeptidase activity"/>
    <property type="evidence" value="ECO:0007669"/>
    <property type="project" value="InterPro"/>
</dbReference>
<feature type="chain" id="PRO_5016861628" evidence="2">
    <location>
        <begin position="20"/>
        <end position="748"/>
    </location>
</feature>
<evidence type="ECO:0000313" key="5">
    <source>
        <dbReference type="Proteomes" id="UP000254737"/>
    </source>
</evidence>
<dbReference type="Pfam" id="PF13582">
    <property type="entry name" value="Reprolysin_3"/>
    <property type="match status" value="1"/>
</dbReference>
<dbReference type="SUPFAM" id="SSF55486">
    <property type="entry name" value="Metalloproteases ('zincins'), catalytic domain"/>
    <property type="match status" value="1"/>
</dbReference>
<proteinExistence type="predicted"/>
<organism evidence="4 5">
    <name type="scientific">Empedobacter falsenii</name>
    <dbReference type="NCBI Taxonomy" id="343874"/>
    <lineage>
        <taxon>Bacteria</taxon>
        <taxon>Pseudomonadati</taxon>
        <taxon>Bacteroidota</taxon>
        <taxon>Flavobacteriia</taxon>
        <taxon>Flavobacteriales</taxon>
        <taxon>Weeksellaceae</taxon>
        <taxon>Empedobacter</taxon>
    </lineage>
</organism>
<dbReference type="Gene3D" id="2.60.40.10">
    <property type="entry name" value="Immunoglobulins"/>
    <property type="match status" value="1"/>
</dbReference>
<dbReference type="RefSeq" id="WP_260392496.1">
    <property type="nucleotide sequence ID" value="NZ_UFXS01000001.1"/>
</dbReference>
<accession>A0A376GFJ0</accession>
<dbReference type="PANTHER" id="PTHR11905:SF159">
    <property type="entry name" value="ADAM METALLOPROTEASE"/>
    <property type="match status" value="1"/>
</dbReference>
<dbReference type="AlphaFoldDB" id="A0A376GFJ0"/>
<reference evidence="4 5" key="1">
    <citation type="submission" date="2018-06" db="EMBL/GenBank/DDBJ databases">
        <authorList>
            <consortium name="Pathogen Informatics"/>
            <person name="Doyle S."/>
        </authorList>
    </citation>
    <scope>NUCLEOTIDE SEQUENCE [LARGE SCALE GENOMIC DNA]</scope>
    <source>
        <strain evidence="4 5">NCTC13456</strain>
    </source>
</reference>
<evidence type="ECO:0000256" key="2">
    <source>
        <dbReference type="SAM" id="SignalP"/>
    </source>
</evidence>
<dbReference type="InterPro" id="IPR024079">
    <property type="entry name" value="MetalloPept_cat_dom_sf"/>
</dbReference>
<feature type="domain" description="Peptidase M12B" evidence="3">
    <location>
        <begin position="310"/>
        <end position="421"/>
    </location>
</feature>
<dbReference type="Pfam" id="PF18962">
    <property type="entry name" value="Por_Secre_tail"/>
    <property type="match status" value="1"/>
</dbReference>
<keyword evidence="1 2" id="KW-0732">Signal</keyword>
<dbReference type="GO" id="GO:0006509">
    <property type="term" value="P:membrane protein ectodomain proteolysis"/>
    <property type="evidence" value="ECO:0007669"/>
    <property type="project" value="TreeGrafter"/>
</dbReference>
<dbReference type="EMBL" id="UFXS01000001">
    <property type="protein sequence ID" value="STD59625.1"/>
    <property type="molecule type" value="Genomic_DNA"/>
</dbReference>
<dbReference type="STRING" id="343874.GCA_000805695_03131"/>
<sequence>MKTKFIILSLLMGGSSVFAQSNHWQELKNKNFQPTNLVERSTVPKEFTLFKLDVTSLLNDLNSIANKGNNNAQLVNIPNENGEITKYLVEEASIMAPKLQEKYNTIKSYVGKSVDGKATIRFSYSPYHGFSAMIQKGHDISYIDAYTEDLSTYISYSRKNVDDNINFSCHTDDVYQQKLINQITNDIPTNKTAIDGKMRKYRLALATTIEYSRYHVNRAGLSSGTNEEKLAAVISAINVAMTRVNGVYEKEFGVTMELVENNDKIIFITTDEYTNNSGSAMLKENQIVLDREIGVDNYDIGHVFSTGGGGVAYLQSPCSTIKAGGVTGLGAPINDPFYIDYVAHEMGHQFGAPHTFNNSCSGNRSGATAVEPGSGSTIMAYAGICPPNVQNNSDPYFSTVSVSNIYNFVTSTNGSCSVNTDSGNNEPVIVLDKLSYNIPHSTAFVLEATASDPDGDAITYNWEQTDTQIATQPPVSTNKNGPTFRSLYPTTVGYRYFPNLQSIVDGKLTLETNPAPMNWEVIPSVARTLKFSLLVRDNNPKGGQTDRKNVVLVTKDFGPFKVTSQATTDYWTQNYPASITWDVAGTDANGIDTQNVKILLSVDGGKTFDYVLAESVPNNGKYDFTVPTNVTLTKEARIMIKAIDNVFLAVNAANFEISDKLATSEINSKDLATISPNPSNGIINLDFTKSFTSGKITVTDLAGRTVYSNTLNSSKSQQVNLSNLSNGVYIVSIEAGNEQFTKKVIIKK</sequence>
<dbReference type="InterPro" id="IPR001590">
    <property type="entry name" value="Peptidase_M12B"/>
</dbReference>
<protein>
    <submittedName>
        <fullName evidence="4">Por secretion system C-terminal sorting domain</fullName>
    </submittedName>
</protein>
<evidence type="ECO:0000259" key="3">
    <source>
        <dbReference type="PROSITE" id="PS50215"/>
    </source>
</evidence>
<evidence type="ECO:0000313" key="4">
    <source>
        <dbReference type="EMBL" id="STD59625.1"/>
    </source>
</evidence>
<evidence type="ECO:0000256" key="1">
    <source>
        <dbReference type="ARBA" id="ARBA00022729"/>
    </source>
</evidence>
<name>A0A376GFJ0_9FLAO</name>
<dbReference type="NCBIfam" id="TIGR04183">
    <property type="entry name" value="Por_Secre_tail"/>
    <property type="match status" value="1"/>
</dbReference>
<feature type="signal peptide" evidence="2">
    <location>
        <begin position="1"/>
        <end position="19"/>
    </location>
</feature>
<dbReference type="InterPro" id="IPR013783">
    <property type="entry name" value="Ig-like_fold"/>
</dbReference>